<dbReference type="InterPro" id="IPR011705">
    <property type="entry name" value="BACK"/>
</dbReference>
<dbReference type="Pfam" id="PF23651">
    <property type="entry name" value="TRAF_BTBD17"/>
    <property type="match status" value="1"/>
</dbReference>
<dbReference type="InterPro" id="IPR056184">
    <property type="entry name" value="TRAF_BTBD17"/>
</dbReference>
<dbReference type="SUPFAM" id="SSF54695">
    <property type="entry name" value="POZ domain"/>
    <property type="match status" value="1"/>
</dbReference>
<dbReference type="PANTHER" id="PTHR24410:SF31">
    <property type="entry name" value="BTB (POZ) DOMAIN-CONTAINING 17A"/>
    <property type="match status" value="1"/>
</dbReference>
<sequence length="441" mass="48762">MTLVQRMEALLVQGNGSDLVLRVHSGPDQVKVIQAHSLVLSLHSPVFQELLQNGSAPNSTGSSTTLLLTETPDCAALFHKFIRYLYCGEISVRLDQAVPLHKLASRYGVQGLQQGVSLYMQKHLASDSPSGHAVSWYHYATQAGDTDLQHSCLHFLSWNLSAVLQSREWPAVSIPLLMDLLQRSDLVLHSELELFQALEVWIQRNQPDGLAAENALRAVRYAMIPPQTLFRLQRQSPTLSRYHQSVRDLLYMSYQFHSASPLQLAKYFNINCSLFTPRNYLSPGWGSPWVIPNPTRDDRSASFHTQLGPSGHDAGKRVGWNALFSPRWLPLGSAVPGGRGQGAGPEVAAGAGHPRVIVTPASSGADMAGVSFQKTVLVMARQQSAVVVRHVFNFHQSTEETGHFLSHADLQRRASEYLIDGSLHLHVIIKPLYHSLILATK</sequence>
<feature type="domain" description="BTB" evidence="1">
    <location>
        <begin position="17"/>
        <end position="94"/>
    </location>
</feature>
<proteinExistence type="predicted"/>
<dbReference type="InterPro" id="IPR011333">
    <property type="entry name" value="SKP1/BTB/POZ_sf"/>
</dbReference>
<dbReference type="Proteomes" id="UP000824540">
    <property type="component" value="Unassembled WGS sequence"/>
</dbReference>
<dbReference type="AlphaFoldDB" id="A0A8T2MSQ6"/>
<evidence type="ECO:0000259" key="1">
    <source>
        <dbReference type="PROSITE" id="PS50097"/>
    </source>
</evidence>
<gene>
    <name evidence="2" type="ORF">JZ751_019168</name>
</gene>
<reference evidence="2" key="1">
    <citation type="thesis" date="2021" institute="BYU ScholarsArchive" country="Provo, UT, USA">
        <title>Applications of and Algorithms for Genome Assembly and Genomic Analyses with an Emphasis on Marine Teleosts.</title>
        <authorList>
            <person name="Pickett B.D."/>
        </authorList>
    </citation>
    <scope>NUCLEOTIDE SEQUENCE</scope>
    <source>
        <strain evidence="2">HI-2016</strain>
    </source>
</reference>
<dbReference type="Pfam" id="PF00651">
    <property type="entry name" value="BTB"/>
    <property type="match status" value="1"/>
</dbReference>
<dbReference type="CDD" id="cd18493">
    <property type="entry name" value="BACK_BTBD17"/>
    <property type="match status" value="1"/>
</dbReference>
<accession>A0A8T2MSQ6</accession>
<organism evidence="2 3">
    <name type="scientific">Albula glossodonta</name>
    <name type="common">roundjaw bonefish</name>
    <dbReference type="NCBI Taxonomy" id="121402"/>
    <lineage>
        <taxon>Eukaryota</taxon>
        <taxon>Metazoa</taxon>
        <taxon>Chordata</taxon>
        <taxon>Craniata</taxon>
        <taxon>Vertebrata</taxon>
        <taxon>Euteleostomi</taxon>
        <taxon>Actinopterygii</taxon>
        <taxon>Neopterygii</taxon>
        <taxon>Teleostei</taxon>
        <taxon>Albuliformes</taxon>
        <taxon>Albulidae</taxon>
        <taxon>Albula</taxon>
    </lineage>
</organism>
<name>A0A8T2MSQ6_9TELE</name>
<dbReference type="EMBL" id="JAFBMS010000340">
    <property type="protein sequence ID" value="KAG9331409.1"/>
    <property type="molecule type" value="Genomic_DNA"/>
</dbReference>
<dbReference type="InterPro" id="IPR051481">
    <property type="entry name" value="BTB-POZ/Galectin-3-binding"/>
</dbReference>
<dbReference type="SMART" id="SM00225">
    <property type="entry name" value="BTB"/>
    <property type="match status" value="1"/>
</dbReference>
<comment type="caution">
    <text evidence="2">The sequence shown here is derived from an EMBL/GenBank/DDBJ whole genome shotgun (WGS) entry which is preliminary data.</text>
</comment>
<dbReference type="Gene3D" id="3.30.710.10">
    <property type="entry name" value="Potassium Channel Kv1.1, Chain A"/>
    <property type="match status" value="1"/>
</dbReference>
<dbReference type="Gene3D" id="1.25.40.420">
    <property type="match status" value="1"/>
</dbReference>
<dbReference type="OrthoDB" id="2359033at2759"/>
<evidence type="ECO:0000313" key="3">
    <source>
        <dbReference type="Proteomes" id="UP000824540"/>
    </source>
</evidence>
<dbReference type="Pfam" id="PF07707">
    <property type="entry name" value="BACK"/>
    <property type="match status" value="1"/>
</dbReference>
<keyword evidence="3" id="KW-1185">Reference proteome</keyword>
<dbReference type="PROSITE" id="PS50097">
    <property type="entry name" value="BTB"/>
    <property type="match status" value="1"/>
</dbReference>
<evidence type="ECO:0000313" key="2">
    <source>
        <dbReference type="EMBL" id="KAG9331409.1"/>
    </source>
</evidence>
<dbReference type="SMART" id="SM00875">
    <property type="entry name" value="BACK"/>
    <property type="match status" value="1"/>
</dbReference>
<dbReference type="PANTHER" id="PTHR24410">
    <property type="entry name" value="HL07962P-RELATED"/>
    <property type="match status" value="1"/>
</dbReference>
<dbReference type="InterPro" id="IPR000210">
    <property type="entry name" value="BTB/POZ_dom"/>
</dbReference>
<protein>
    <recommendedName>
        <fullName evidence="1">BTB domain-containing protein</fullName>
    </recommendedName>
</protein>